<dbReference type="EMBL" id="FZQP02001015">
    <property type="protein sequence ID" value="VVC91299.1"/>
    <property type="molecule type" value="Genomic_DNA"/>
</dbReference>
<evidence type="ECO:0000256" key="1">
    <source>
        <dbReference type="SAM" id="Phobius"/>
    </source>
</evidence>
<keyword evidence="1" id="KW-1133">Transmembrane helix</keyword>
<dbReference type="AlphaFoldDB" id="A0A5E4Q1H3"/>
<organism evidence="2 3">
    <name type="scientific">Leptidea sinapis</name>
    <dbReference type="NCBI Taxonomy" id="189913"/>
    <lineage>
        <taxon>Eukaryota</taxon>
        <taxon>Metazoa</taxon>
        <taxon>Ecdysozoa</taxon>
        <taxon>Arthropoda</taxon>
        <taxon>Hexapoda</taxon>
        <taxon>Insecta</taxon>
        <taxon>Pterygota</taxon>
        <taxon>Neoptera</taxon>
        <taxon>Endopterygota</taxon>
        <taxon>Lepidoptera</taxon>
        <taxon>Glossata</taxon>
        <taxon>Ditrysia</taxon>
        <taxon>Papilionoidea</taxon>
        <taxon>Pieridae</taxon>
        <taxon>Dismorphiinae</taxon>
        <taxon>Leptidea</taxon>
    </lineage>
</organism>
<feature type="transmembrane region" description="Helical" evidence="1">
    <location>
        <begin position="27"/>
        <end position="49"/>
    </location>
</feature>
<sequence>MCERCDSRTTKSHDYYARRPLPPRPELWIIAGASCFAVCAVLVLATVVITRWGTTETYAPREVYAEIAVVQNHLLKPLKK</sequence>
<gene>
    <name evidence="2" type="ORF">LSINAPIS_LOCUS4002</name>
</gene>
<name>A0A5E4Q1H3_9NEOP</name>
<dbReference type="Proteomes" id="UP000324832">
    <property type="component" value="Unassembled WGS sequence"/>
</dbReference>
<evidence type="ECO:0000313" key="3">
    <source>
        <dbReference type="Proteomes" id="UP000324832"/>
    </source>
</evidence>
<accession>A0A5E4Q1H3</accession>
<keyword evidence="1" id="KW-0812">Transmembrane</keyword>
<keyword evidence="1" id="KW-0472">Membrane</keyword>
<protein>
    <submittedName>
        <fullName evidence="2">Uncharacterized protein</fullName>
    </submittedName>
</protein>
<keyword evidence="3" id="KW-1185">Reference proteome</keyword>
<reference evidence="2 3" key="1">
    <citation type="submission" date="2017-07" db="EMBL/GenBank/DDBJ databases">
        <authorList>
            <person name="Talla V."/>
            <person name="Backstrom N."/>
        </authorList>
    </citation>
    <scope>NUCLEOTIDE SEQUENCE [LARGE SCALE GENOMIC DNA]</scope>
</reference>
<proteinExistence type="predicted"/>
<evidence type="ECO:0000313" key="2">
    <source>
        <dbReference type="EMBL" id="VVC91299.1"/>
    </source>
</evidence>